<keyword evidence="1" id="KW-0812">Transmembrane</keyword>
<feature type="transmembrane region" description="Helical" evidence="1">
    <location>
        <begin position="12"/>
        <end position="32"/>
    </location>
</feature>
<reference evidence="3" key="1">
    <citation type="submission" date="2017-02" db="EMBL/GenBank/DDBJ databases">
        <title>Delineation of Paenibacillus larvae strains originating from foulbrood outbreaks.</title>
        <authorList>
            <person name="Beims H."/>
            <person name="Bunk B."/>
            <person name="Sproeer C."/>
            <person name="Mohr K.I."/>
            <person name="Pradella S."/>
            <person name="Guenther G."/>
            <person name="Rohde M."/>
            <person name="von der Ohe W."/>
            <person name="Steinert M."/>
        </authorList>
    </citation>
    <scope>NUCLEOTIDE SEQUENCE [LARGE SCALE GENOMIC DNA]</scope>
    <source>
        <strain evidence="3">Eric_III</strain>
    </source>
</reference>
<organism evidence="2 3">
    <name type="scientific">Paenibacillus larvae subsp. larvae</name>
    <dbReference type="NCBI Taxonomy" id="147375"/>
    <lineage>
        <taxon>Bacteria</taxon>
        <taxon>Bacillati</taxon>
        <taxon>Bacillota</taxon>
        <taxon>Bacilli</taxon>
        <taxon>Bacillales</taxon>
        <taxon>Paenibacillaceae</taxon>
        <taxon>Paenibacillus</taxon>
    </lineage>
</organism>
<sequence>MTKRFYFPHLQLLRAVVSCFPLVQLMLELAIVNQET</sequence>
<name>A0A2L1TUV2_9BACL</name>
<gene>
    <name evidence="2" type="ORF">ERICIII_00206</name>
</gene>
<accession>A0A2L1TUV2</accession>
<protein>
    <submittedName>
        <fullName evidence="2">Uncharacterized protein</fullName>
    </submittedName>
</protein>
<proteinExistence type="predicted"/>
<evidence type="ECO:0000256" key="1">
    <source>
        <dbReference type="SAM" id="Phobius"/>
    </source>
</evidence>
<evidence type="ECO:0000313" key="3">
    <source>
        <dbReference type="Proteomes" id="UP000239833"/>
    </source>
</evidence>
<evidence type="ECO:0000313" key="2">
    <source>
        <dbReference type="EMBL" id="AVF24466.1"/>
    </source>
</evidence>
<dbReference type="Proteomes" id="UP000239833">
    <property type="component" value="Chromosome"/>
</dbReference>
<dbReference type="AlphaFoldDB" id="A0A2L1TUV2"/>
<keyword evidence="1" id="KW-0472">Membrane</keyword>
<keyword evidence="1" id="KW-1133">Transmembrane helix</keyword>
<dbReference type="EMBL" id="CP019655">
    <property type="protein sequence ID" value="AVF24466.1"/>
    <property type="molecule type" value="Genomic_DNA"/>
</dbReference>